<organism evidence="2 3">
    <name type="scientific">Rosistilla oblonga</name>
    <dbReference type="NCBI Taxonomy" id="2527990"/>
    <lineage>
        <taxon>Bacteria</taxon>
        <taxon>Pseudomonadati</taxon>
        <taxon>Planctomycetota</taxon>
        <taxon>Planctomycetia</taxon>
        <taxon>Pirellulales</taxon>
        <taxon>Pirellulaceae</taxon>
        <taxon>Rosistilla</taxon>
    </lineage>
</organism>
<evidence type="ECO:0000313" key="2">
    <source>
        <dbReference type="EMBL" id="QDV55183.1"/>
    </source>
</evidence>
<name>A0A518IQ37_9BACT</name>
<dbReference type="Pfam" id="PF11736">
    <property type="entry name" value="DUF3299"/>
    <property type="match status" value="1"/>
</dbReference>
<dbReference type="Proteomes" id="UP000316770">
    <property type="component" value="Chromosome"/>
</dbReference>
<reference evidence="2 3" key="1">
    <citation type="submission" date="2019-02" db="EMBL/GenBank/DDBJ databases">
        <title>Deep-cultivation of Planctomycetes and their phenomic and genomic characterization uncovers novel biology.</title>
        <authorList>
            <person name="Wiegand S."/>
            <person name="Jogler M."/>
            <person name="Boedeker C."/>
            <person name="Pinto D."/>
            <person name="Vollmers J."/>
            <person name="Rivas-Marin E."/>
            <person name="Kohn T."/>
            <person name="Peeters S.H."/>
            <person name="Heuer A."/>
            <person name="Rast P."/>
            <person name="Oberbeckmann S."/>
            <person name="Bunk B."/>
            <person name="Jeske O."/>
            <person name="Meyerdierks A."/>
            <person name="Storesund J.E."/>
            <person name="Kallscheuer N."/>
            <person name="Luecker S."/>
            <person name="Lage O.M."/>
            <person name="Pohl T."/>
            <person name="Merkel B.J."/>
            <person name="Hornburger P."/>
            <person name="Mueller R.-W."/>
            <person name="Bruemmer F."/>
            <person name="Labrenz M."/>
            <person name="Spormann A.M."/>
            <person name="Op den Camp H."/>
            <person name="Overmann J."/>
            <person name="Amann R."/>
            <person name="Jetten M.S.M."/>
            <person name="Mascher T."/>
            <person name="Medema M.H."/>
            <person name="Devos D.P."/>
            <person name="Kaster A.-K."/>
            <person name="Ovreas L."/>
            <person name="Rohde M."/>
            <person name="Galperin M.Y."/>
            <person name="Jogler C."/>
        </authorList>
    </citation>
    <scope>NUCLEOTIDE SEQUENCE [LARGE SCALE GENOMIC DNA]</scope>
    <source>
        <strain evidence="2 3">Mal33</strain>
    </source>
</reference>
<evidence type="ECO:0008006" key="4">
    <source>
        <dbReference type="Google" id="ProtNLM"/>
    </source>
</evidence>
<keyword evidence="3" id="KW-1185">Reference proteome</keyword>
<proteinExistence type="predicted"/>
<accession>A0A518IQ37</accession>
<dbReference type="AlphaFoldDB" id="A0A518IQ37"/>
<dbReference type="InterPro" id="IPR021727">
    <property type="entry name" value="DUF3299"/>
</dbReference>
<evidence type="ECO:0000313" key="3">
    <source>
        <dbReference type="Proteomes" id="UP000316770"/>
    </source>
</evidence>
<protein>
    <recommendedName>
        <fullName evidence="4">DUF3299 domain-containing protein</fullName>
    </recommendedName>
</protein>
<feature type="compositionally biased region" description="Low complexity" evidence="1">
    <location>
        <begin position="40"/>
        <end position="63"/>
    </location>
</feature>
<dbReference type="RefSeq" id="WP_145282952.1">
    <property type="nucleotide sequence ID" value="NZ_CP036318.1"/>
</dbReference>
<feature type="region of interest" description="Disordered" evidence="1">
    <location>
        <begin position="35"/>
        <end position="73"/>
    </location>
</feature>
<dbReference type="Gene3D" id="2.40.50.870">
    <property type="entry name" value="Protein of unknown function (DUF3299)"/>
    <property type="match status" value="1"/>
</dbReference>
<gene>
    <name evidence="2" type="ORF">Mal33_11530</name>
</gene>
<sequence length="199" mass="21952">MLSHSPASSMLRIATCWIFASTVVLPLTAAPIEKEKGQEEQAAAATTERPARGVRPTPTDAKPAAPPRRMPPKRKGEISFDTILFEMDKEADYDPSMVTPEIKALQGKEVTIRGFILPASVFQQVGIKQFVLVRDNQECCFGPGAALYDCIMVKMTGDNSANFSTRPVAVKGKFQLTDKYKYPDGKYLAIYEMEATKVE</sequence>
<dbReference type="EMBL" id="CP036318">
    <property type="protein sequence ID" value="QDV55183.1"/>
    <property type="molecule type" value="Genomic_DNA"/>
</dbReference>
<evidence type="ECO:0000256" key="1">
    <source>
        <dbReference type="SAM" id="MobiDB-lite"/>
    </source>
</evidence>